<dbReference type="PROSITE" id="PS51832">
    <property type="entry name" value="HD_GYP"/>
    <property type="match status" value="1"/>
</dbReference>
<evidence type="ECO:0000313" key="2">
    <source>
        <dbReference type="EMBL" id="MBB5021606.1"/>
    </source>
</evidence>
<proteinExistence type="predicted"/>
<dbReference type="SUPFAM" id="SSF109604">
    <property type="entry name" value="HD-domain/PDEase-like"/>
    <property type="match status" value="1"/>
</dbReference>
<dbReference type="CDD" id="cd00077">
    <property type="entry name" value="HDc"/>
    <property type="match status" value="1"/>
</dbReference>
<accession>A0A7W7Y3V5</accession>
<dbReference type="AlphaFoldDB" id="A0A7W7Y3V5"/>
<feature type="domain" description="HD-GYP" evidence="1">
    <location>
        <begin position="126"/>
        <end position="329"/>
    </location>
</feature>
<dbReference type="Gene3D" id="1.10.3210.10">
    <property type="entry name" value="Hypothetical protein af1432"/>
    <property type="match status" value="1"/>
</dbReference>
<dbReference type="Pfam" id="PF13487">
    <property type="entry name" value="HD_5"/>
    <property type="match status" value="1"/>
</dbReference>
<dbReference type="PANTHER" id="PTHR43155:SF2">
    <property type="entry name" value="CYCLIC DI-GMP PHOSPHODIESTERASE PA4108"/>
    <property type="match status" value="1"/>
</dbReference>
<dbReference type="EMBL" id="JACHID010000004">
    <property type="protein sequence ID" value="MBB5021606.1"/>
    <property type="molecule type" value="Genomic_DNA"/>
</dbReference>
<dbReference type="RefSeq" id="WP_183730585.1">
    <property type="nucleotide sequence ID" value="NZ_JACHID010000004.1"/>
</dbReference>
<evidence type="ECO:0000313" key="3">
    <source>
        <dbReference type="Proteomes" id="UP000528322"/>
    </source>
</evidence>
<comment type="caution">
    <text evidence="2">The sequence shown here is derived from an EMBL/GenBank/DDBJ whole genome shotgun (WGS) entry which is preliminary data.</text>
</comment>
<protein>
    <submittedName>
        <fullName evidence="2">HD-GYP domain-containing protein (C-di-GMP phosphodiesterase class II)</fullName>
    </submittedName>
</protein>
<dbReference type="PANTHER" id="PTHR43155">
    <property type="entry name" value="CYCLIC DI-GMP PHOSPHODIESTERASE PA4108-RELATED"/>
    <property type="match status" value="1"/>
</dbReference>
<keyword evidence="3" id="KW-1185">Reference proteome</keyword>
<dbReference type="InterPro" id="IPR037522">
    <property type="entry name" value="HD_GYP_dom"/>
</dbReference>
<evidence type="ECO:0000259" key="1">
    <source>
        <dbReference type="PROSITE" id="PS51832"/>
    </source>
</evidence>
<name>A0A7W7Y3V5_9BACT</name>
<dbReference type="Proteomes" id="UP000528322">
    <property type="component" value="Unassembled WGS sequence"/>
</dbReference>
<reference evidence="2 3" key="1">
    <citation type="submission" date="2020-08" db="EMBL/GenBank/DDBJ databases">
        <title>Genomic Encyclopedia of Type Strains, Phase IV (KMG-IV): sequencing the most valuable type-strain genomes for metagenomic binning, comparative biology and taxonomic classification.</title>
        <authorList>
            <person name="Goeker M."/>
        </authorList>
    </citation>
    <scope>NUCLEOTIDE SEQUENCE [LARGE SCALE GENOMIC DNA]</scope>
    <source>
        <strain evidence="2 3">DSM 22071</strain>
    </source>
</reference>
<sequence>MRIVPVDKLESGMVMGEQIQVADQIMLAHGVPLNQKYIEKLQQMGMTEVVIDDEATRDVELETTVSAKVHRKGTNLVQEVFHETQSTLESIKKEQQTSDTEDVLKDSKFTGFIKTSPMFSRVIDYTETLLHDILMSNSGIALNSIKQHDTHMFQHSVDVCAMAIAIGKQLQLPEKHLEDLALGSILHDIGKITIPKKVLNKPVTKLNSDELKIIKIHTMLGRRILLNNTKLAQRVRAVTVVTQHHEYHDGSGFPHKLKGSEIAWSLTNSKHIIGISHLAEIVNIANTFDNLTSGVATRGKPLSYLDASYIMVNRLYNRFHPAYLNAFLRILNVFAAGSNVQLYEGRYQGYVGTVVRTDPANRLSPVVRLFFDDKQQKLPKPIEVDLSKEPDMSLQRKSLIDVKNIRIDLL</sequence>
<organism evidence="2 3">
    <name type="scientific">Desulfurispira natronophila</name>
    <dbReference type="NCBI Taxonomy" id="682562"/>
    <lineage>
        <taxon>Bacteria</taxon>
        <taxon>Pseudomonadati</taxon>
        <taxon>Chrysiogenota</taxon>
        <taxon>Chrysiogenia</taxon>
        <taxon>Chrysiogenales</taxon>
        <taxon>Chrysiogenaceae</taxon>
        <taxon>Desulfurispira</taxon>
    </lineage>
</organism>
<gene>
    <name evidence="2" type="ORF">HNR37_000918</name>
</gene>
<dbReference type="InterPro" id="IPR003607">
    <property type="entry name" value="HD/PDEase_dom"/>
</dbReference>
<dbReference type="SMART" id="SM00471">
    <property type="entry name" value="HDc"/>
    <property type="match status" value="1"/>
</dbReference>